<reference evidence="2" key="1">
    <citation type="submission" date="2009-12" db="EMBL/GenBank/DDBJ databases">
        <authorList>
            <person name="Weinstock G."/>
            <person name="Sodergren E."/>
            <person name="Clifton S."/>
            <person name="Fulton L."/>
            <person name="Fulton B."/>
            <person name="Courtney L."/>
            <person name="Fronick C."/>
            <person name="Harrison M."/>
            <person name="Strong C."/>
            <person name="Farmer C."/>
            <person name="Delahaunty K."/>
            <person name="Markovic C."/>
            <person name="Hall O."/>
            <person name="Minx P."/>
            <person name="Tomlinson C."/>
            <person name="Mitreva M."/>
            <person name="Nelson J."/>
            <person name="Hou S."/>
            <person name="Wollam A."/>
            <person name="Pepin K.H."/>
            <person name="Johnson M."/>
            <person name="Bhonagiri V."/>
            <person name="Nash W.E."/>
            <person name="Warren W."/>
            <person name="Chinwalla A."/>
            <person name="Mardis E.R."/>
            <person name="Wilson R.K."/>
        </authorList>
    </citation>
    <scope>NUCLEOTIDE SEQUENCE [LARGE SCALE GENOMIC DNA]</scope>
    <source>
        <strain evidence="2">DSM 15176</strain>
    </source>
</reference>
<name>D1PRS3_9FIRM</name>
<feature type="transmembrane region" description="Helical" evidence="1">
    <location>
        <begin position="6"/>
        <end position="28"/>
    </location>
</feature>
<proteinExistence type="predicted"/>
<sequence>MNFAEDIAWILIVCAIVYPLCAIFFVPAHFYKKKTQRGSGCTVFLKATVIEPLRIRIKHSYHYFMIYQYEYMGYVYQKNTGIDLAYHQAQKKIGTEVEIYIDPSDPEKYFCPADVKMYRMTQICLLCCGWLFIVGTPIGCFILEYLY</sequence>
<feature type="transmembrane region" description="Helical" evidence="1">
    <location>
        <begin position="123"/>
        <end position="146"/>
    </location>
</feature>
<evidence type="ECO:0000256" key="1">
    <source>
        <dbReference type="SAM" id="Phobius"/>
    </source>
</evidence>
<dbReference type="RefSeq" id="WP_007048430.1">
    <property type="nucleotide sequence ID" value="NZ_GG704771.1"/>
</dbReference>
<comment type="caution">
    <text evidence="2">The sequence shown here is derived from an EMBL/GenBank/DDBJ whole genome shotgun (WGS) entry which is preliminary data.</text>
</comment>
<evidence type="ECO:0008006" key="4">
    <source>
        <dbReference type="Google" id="ProtNLM"/>
    </source>
</evidence>
<dbReference type="EMBL" id="ACBY02000064">
    <property type="protein sequence ID" value="EFB74614.1"/>
    <property type="molecule type" value="Genomic_DNA"/>
</dbReference>
<dbReference type="OrthoDB" id="1822979at2"/>
<keyword evidence="1" id="KW-0812">Transmembrane</keyword>
<dbReference type="STRING" id="411471.SUBVAR_07082"/>
<keyword evidence="3" id="KW-1185">Reference proteome</keyword>
<evidence type="ECO:0000313" key="2">
    <source>
        <dbReference type="EMBL" id="EFB74614.1"/>
    </source>
</evidence>
<evidence type="ECO:0000313" key="3">
    <source>
        <dbReference type="Proteomes" id="UP000003438"/>
    </source>
</evidence>
<keyword evidence="1" id="KW-0472">Membrane</keyword>
<dbReference type="Proteomes" id="UP000003438">
    <property type="component" value="Unassembled WGS sequence"/>
</dbReference>
<dbReference type="HOGENOM" id="CLU_1767073_0_0_9"/>
<protein>
    <recommendedName>
        <fullName evidence="4">DUF3592 domain-containing protein</fullName>
    </recommendedName>
</protein>
<dbReference type="AlphaFoldDB" id="D1PRS3"/>
<gene>
    <name evidence="2" type="ORF">SUBVAR_07082</name>
</gene>
<accession>D1PRS3</accession>
<keyword evidence="1" id="KW-1133">Transmembrane helix</keyword>
<organism evidence="2 3">
    <name type="scientific">Subdoligranulum variabile DSM 15176</name>
    <dbReference type="NCBI Taxonomy" id="411471"/>
    <lineage>
        <taxon>Bacteria</taxon>
        <taxon>Bacillati</taxon>
        <taxon>Bacillota</taxon>
        <taxon>Clostridia</taxon>
        <taxon>Eubacteriales</taxon>
        <taxon>Oscillospiraceae</taxon>
        <taxon>Subdoligranulum</taxon>
    </lineage>
</organism>